<evidence type="ECO:0000256" key="1">
    <source>
        <dbReference type="SAM" id="Phobius"/>
    </source>
</evidence>
<gene>
    <name evidence="2" type="ORF">CUS_4555</name>
</gene>
<dbReference type="InterPro" id="IPR046475">
    <property type="entry name" value="DUF6796"/>
</dbReference>
<feature type="transmembrane region" description="Helical" evidence="1">
    <location>
        <begin position="137"/>
        <end position="160"/>
    </location>
</feature>
<name>E9S982_RUMAL</name>
<feature type="transmembrane region" description="Helical" evidence="1">
    <location>
        <begin position="166"/>
        <end position="185"/>
    </location>
</feature>
<protein>
    <submittedName>
        <fullName evidence="2">Conserved domain protein</fullName>
    </submittedName>
</protein>
<dbReference type="RefSeq" id="WP_002847526.1">
    <property type="nucleotide sequence ID" value="NZ_ADKM02000038.1"/>
</dbReference>
<dbReference type="Pfam" id="PF20599">
    <property type="entry name" value="DUF6796"/>
    <property type="match status" value="1"/>
</dbReference>
<dbReference type="AlphaFoldDB" id="E9S982"/>
<proteinExistence type="predicted"/>
<keyword evidence="1" id="KW-1133">Transmembrane helix</keyword>
<dbReference type="EMBL" id="ADKM02000038">
    <property type="protein sequence ID" value="EGC04153.1"/>
    <property type="molecule type" value="Genomic_DNA"/>
</dbReference>
<evidence type="ECO:0000313" key="2">
    <source>
        <dbReference type="EMBL" id="EGC04153.1"/>
    </source>
</evidence>
<keyword evidence="3" id="KW-1185">Reference proteome</keyword>
<evidence type="ECO:0000313" key="3">
    <source>
        <dbReference type="Proteomes" id="UP000004259"/>
    </source>
</evidence>
<accession>E9S982</accession>
<feature type="transmembrane region" description="Helical" evidence="1">
    <location>
        <begin position="52"/>
        <end position="74"/>
    </location>
</feature>
<keyword evidence="1" id="KW-0472">Membrane</keyword>
<sequence>MDTVIGIFGIISGFLCALADTPLAYFFDANNKKIGQRKDIQTGWQTASSKRFYLSFLLSFLGQPGCYLVIWRLAEMIGKENDTICSILKICTFLGCYTGLITHAVFCIKPLVYKNIFQEASLKSAENALHETDKLTILPVLVCSVTLIMIPAFLISAAIWQGILPVSRLWIIFNPIFLMIAMLAVKKAFPKLPMIGFMGTGFIVYAAMLLVIAR</sequence>
<feature type="transmembrane region" description="Helical" evidence="1">
    <location>
        <begin position="6"/>
        <end position="27"/>
    </location>
</feature>
<dbReference type="OrthoDB" id="1818858at2"/>
<dbReference type="eggNOG" id="ENOG5033YKF">
    <property type="taxonomic scope" value="Bacteria"/>
</dbReference>
<comment type="caution">
    <text evidence="2">The sequence shown here is derived from an EMBL/GenBank/DDBJ whole genome shotgun (WGS) entry which is preliminary data.</text>
</comment>
<keyword evidence="1" id="KW-0812">Transmembrane</keyword>
<feature type="transmembrane region" description="Helical" evidence="1">
    <location>
        <begin position="86"/>
        <end position="108"/>
    </location>
</feature>
<feature type="transmembrane region" description="Helical" evidence="1">
    <location>
        <begin position="192"/>
        <end position="213"/>
    </location>
</feature>
<dbReference type="Proteomes" id="UP000004259">
    <property type="component" value="Unassembled WGS sequence"/>
</dbReference>
<reference evidence="2 3" key="1">
    <citation type="submission" date="2011-02" db="EMBL/GenBank/DDBJ databases">
        <authorList>
            <person name="Nelson K.E."/>
            <person name="Sutton G."/>
            <person name="Torralba M."/>
            <person name="Durkin S."/>
            <person name="Harkins D."/>
            <person name="Montgomery R."/>
            <person name="Ziemer C."/>
            <person name="Klaassens E."/>
            <person name="Ocuiv P."/>
            <person name="Morrison M."/>
        </authorList>
    </citation>
    <scope>NUCLEOTIDE SEQUENCE [LARGE SCALE GENOMIC DNA]</scope>
    <source>
        <strain evidence="2 3">8</strain>
    </source>
</reference>
<organism evidence="2 3">
    <name type="scientific">Ruminococcus albus 8</name>
    <dbReference type="NCBI Taxonomy" id="246199"/>
    <lineage>
        <taxon>Bacteria</taxon>
        <taxon>Bacillati</taxon>
        <taxon>Bacillota</taxon>
        <taxon>Clostridia</taxon>
        <taxon>Eubacteriales</taxon>
        <taxon>Oscillospiraceae</taxon>
        <taxon>Ruminococcus</taxon>
    </lineage>
</organism>